<name>A0ABS8GYJ1_9SPHN</name>
<comment type="caution">
    <text evidence="2">The sequence shown here is derived from an EMBL/GenBank/DDBJ whole genome shotgun (WGS) entry which is preliminary data.</text>
</comment>
<reference evidence="2 3" key="1">
    <citation type="submission" date="2021-10" db="EMBL/GenBank/DDBJ databases">
        <title>The diversity and Nitrogen Metabolism of Culturable Nitrate-Utilizing Bacteria Within the Oxygen Minimum Zone of the Changjiang (Yangtze River)Estuary.</title>
        <authorList>
            <person name="Zhang D."/>
            <person name="Zheng J."/>
            <person name="Liu S."/>
            <person name="He W."/>
        </authorList>
    </citation>
    <scope>NUCLEOTIDE SEQUENCE [LARGE SCALE GENOMIC DNA]</scope>
    <source>
        <strain evidence="2 3">FXH275-2</strain>
    </source>
</reference>
<gene>
    <name evidence="2" type="ORF">LL253_01410</name>
</gene>
<evidence type="ECO:0000313" key="2">
    <source>
        <dbReference type="EMBL" id="MCC4231342.1"/>
    </source>
</evidence>
<protein>
    <submittedName>
        <fullName evidence="2">Accessory factor UbiK family protein</fullName>
    </submittedName>
</protein>
<dbReference type="Proteomes" id="UP001198830">
    <property type="component" value="Unassembled WGS sequence"/>
</dbReference>
<accession>A0ABS8GYJ1</accession>
<keyword evidence="3" id="KW-1185">Reference proteome</keyword>
<evidence type="ECO:0000313" key="3">
    <source>
        <dbReference type="Proteomes" id="UP001198830"/>
    </source>
</evidence>
<evidence type="ECO:0000256" key="1">
    <source>
        <dbReference type="SAM" id="Coils"/>
    </source>
</evidence>
<sequence>MQSENRFFDDLAKLVNGAAGTMAGMTREFESNARERAKEWIGGVDFVSREEFDTVKAMAQAAREEVESLKARIDALEGKAGEPVAKSVKTVKPKANEALDRSIEGVAPLPDDAN</sequence>
<feature type="coiled-coil region" evidence="1">
    <location>
        <begin position="52"/>
        <end position="79"/>
    </location>
</feature>
<dbReference type="RefSeq" id="WP_009822456.1">
    <property type="nucleotide sequence ID" value="NZ_JAJGNP010000001.1"/>
</dbReference>
<keyword evidence="1" id="KW-0175">Coiled coil</keyword>
<dbReference type="EMBL" id="JAJGNP010000001">
    <property type="protein sequence ID" value="MCC4231342.1"/>
    <property type="molecule type" value="Genomic_DNA"/>
</dbReference>
<dbReference type="InterPro" id="IPR007475">
    <property type="entry name" value="UbiK"/>
</dbReference>
<dbReference type="Pfam" id="PF04380">
    <property type="entry name" value="BMFP"/>
    <property type="match status" value="1"/>
</dbReference>
<organism evidence="2 3">
    <name type="scientific">Sphingobium soli</name>
    <dbReference type="NCBI Taxonomy" id="1591116"/>
    <lineage>
        <taxon>Bacteria</taxon>
        <taxon>Pseudomonadati</taxon>
        <taxon>Pseudomonadota</taxon>
        <taxon>Alphaproteobacteria</taxon>
        <taxon>Sphingomonadales</taxon>
        <taxon>Sphingomonadaceae</taxon>
        <taxon>Sphingobium</taxon>
    </lineage>
</organism>
<proteinExistence type="predicted"/>